<dbReference type="STRING" id="87626.PTD2_17805"/>
<sequence length="748" mass="84629">MTKQKIAILGGGVSAMTSAFYLTQQANWQDKYDITVYQQGWRLGGKGASGRNAQLGERIEEHGLHVWFGAYVNSFKTIEAVYDQLARPAGVPLATWQDAFKPHSFVVLQELIEEQWDTWSIDFPQIPGNPANGTLEFHFWEIVQFVYVWLKKFIDDLEYKGKLLKKSSKVAVYEDDHEGLLTHFYEQIKDKVDDIADEFAEFKDDVEESLAQISDHIRVSSLQVGQFLQKRVDDKELNNSKHHSALAFLLRKMKKWLVNEFDDLLEDHDDIRRIYICVDLGLAILTGLLDDKVYKKGFGVLNQYDFRQWLLKSGANDKYSVHSAPVRGFYDLVFAYEDGNFDQPNVEAGVACLAMLRIALCYRGGVMWKMQAGMGDTIFSPMYELLSRQGVKFEFFNQVTELVPGKDLLQQDCIEQINLVQQVTLINPDKEYVPLVDVKGLACWPSAPLLAQIDPSQAALIIEHNINLEAFWSTWPHVYQAAFGQPLPTKTLKRGVDFDEVIFGISVGGLPHVAAKLLDIDVALKQTSDQVKTVATQAFQLWLDVPLQQLGWTDIPDSGEEPILSGFSEPFDTWASMDQLICRETWSPELEPKNVAYFCSALPVDNYPPQSQTDFPDICTDKVKDNAIFKLKNQMFELWPDVASVGEFAWQHLIDPQNRSGEARFDSQYWRANVDPSERYVLSVTGSSAYRLDTDGSIFQNLYLTGDWIKTGVNAGCVEAAVMAGMQTSRAISGYPTHIDGENGFDPD</sequence>
<dbReference type="InterPro" id="IPR036188">
    <property type="entry name" value="FAD/NAD-bd_sf"/>
</dbReference>
<reference evidence="1 2" key="1">
    <citation type="submission" date="2006-02" db="EMBL/GenBank/DDBJ databases">
        <authorList>
            <person name="Moran M.A."/>
            <person name="Kjelleberg S."/>
            <person name="Egan S."/>
            <person name="Saunders N."/>
            <person name="Thomas T."/>
            <person name="Ferriera S."/>
            <person name="Johnson J."/>
            <person name="Kravitz S."/>
            <person name="Halpern A."/>
            <person name="Remington K."/>
            <person name="Beeson K."/>
            <person name="Tran B."/>
            <person name="Rogers Y.-H."/>
            <person name="Friedman R."/>
            <person name="Venter J.C."/>
        </authorList>
    </citation>
    <scope>NUCLEOTIDE SEQUENCE [LARGE SCALE GENOMIC DNA]</scope>
    <source>
        <strain evidence="1 2">D2</strain>
    </source>
</reference>
<dbReference type="SUPFAM" id="SSF51905">
    <property type="entry name" value="FAD/NAD(P)-binding domain"/>
    <property type="match status" value="1"/>
</dbReference>
<dbReference type="RefSeq" id="WP_009839533.1">
    <property type="nucleotide sequence ID" value="NZ_CH959301.1"/>
</dbReference>
<keyword evidence="2" id="KW-1185">Reference proteome</keyword>
<organism evidence="1 2">
    <name type="scientific">Pseudoalteromonas tunicata D2</name>
    <dbReference type="NCBI Taxonomy" id="87626"/>
    <lineage>
        <taxon>Bacteria</taxon>
        <taxon>Pseudomonadati</taxon>
        <taxon>Pseudomonadota</taxon>
        <taxon>Gammaproteobacteria</taxon>
        <taxon>Alteromonadales</taxon>
        <taxon>Pseudoalteromonadaceae</taxon>
        <taxon>Pseudoalteromonas</taxon>
    </lineage>
</organism>
<dbReference type="PANTHER" id="PTHR43563:SF1">
    <property type="entry name" value="AMINE OXIDASE [FLAVIN-CONTAINING] B"/>
    <property type="match status" value="1"/>
</dbReference>
<dbReference type="Gene3D" id="3.50.50.60">
    <property type="entry name" value="FAD/NAD(P)-binding domain"/>
    <property type="match status" value="1"/>
</dbReference>
<gene>
    <name evidence="1" type="ORF">PTD2_17805</name>
</gene>
<proteinExistence type="predicted"/>
<dbReference type="OrthoDB" id="220163at2"/>
<protein>
    <recommendedName>
        <fullName evidence="3">Amine oxidase domain-containing protein</fullName>
    </recommendedName>
</protein>
<dbReference type="InterPro" id="IPR050703">
    <property type="entry name" value="Flavin_MAO"/>
</dbReference>
<dbReference type="EMBL" id="AAOH01000005">
    <property type="protein sequence ID" value="EAR27701.1"/>
    <property type="molecule type" value="Genomic_DNA"/>
</dbReference>
<dbReference type="PANTHER" id="PTHR43563">
    <property type="entry name" value="AMINE OXIDASE"/>
    <property type="match status" value="1"/>
</dbReference>
<evidence type="ECO:0000313" key="2">
    <source>
        <dbReference type="Proteomes" id="UP000006201"/>
    </source>
</evidence>
<name>A4CBG4_9GAMM</name>
<dbReference type="eggNOG" id="COG3349">
    <property type="taxonomic scope" value="Bacteria"/>
</dbReference>
<dbReference type="Proteomes" id="UP000006201">
    <property type="component" value="Unassembled WGS sequence"/>
</dbReference>
<dbReference type="AlphaFoldDB" id="A4CBG4"/>
<evidence type="ECO:0000313" key="1">
    <source>
        <dbReference type="EMBL" id="EAR27701.1"/>
    </source>
</evidence>
<dbReference type="GO" id="GO:0016491">
    <property type="term" value="F:oxidoreductase activity"/>
    <property type="evidence" value="ECO:0007669"/>
    <property type="project" value="UniProtKB-ARBA"/>
</dbReference>
<dbReference type="Pfam" id="PF13450">
    <property type="entry name" value="NAD_binding_8"/>
    <property type="match status" value="1"/>
</dbReference>
<accession>A4CBG4</accession>
<comment type="caution">
    <text evidence="1">The sequence shown here is derived from an EMBL/GenBank/DDBJ whole genome shotgun (WGS) entry which is preliminary data.</text>
</comment>
<dbReference type="eggNOG" id="COG0665">
    <property type="taxonomic scope" value="Bacteria"/>
</dbReference>
<dbReference type="HOGENOM" id="CLU_010966_0_0_6"/>
<evidence type="ECO:0008006" key="3">
    <source>
        <dbReference type="Google" id="ProtNLM"/>
    </source>
</evidence>